<proteinExistence type="predicted"/>
<gene>
    <name evidence="2" type="ORF">PHLCEN_2v12821</name>
</gene>
<dbReference type="Proteomes" id="UP000186601">
    <property type="component" value="Unassembled WGS sequence"/>
</dbReference>
<name>A0A2R6NFZ4_9APHY</name>
<sequence>MSAASSSSSQIITAAALIAASLGVGYAFGLKSAPTPHPPKPEVSPKIPPQQEIPPHTNDSESDSEEEDDVADGDLSAVKPGFLEPCKLVSAFHVR</sequence>
<dbReference type="EMBL" id="MLYV02001289">
    <property type="protein sequence ID" value="PSR71307.1"/>
    <property type="molecule type" value="Genomic_DNA"/>
</dbReference>
<dbReference type="STRING" id="98765.A0A2R6NFZ4"/>
<organism evidence="2 3">
    <name type="scientific">Hermanssonia centrifuga</name>
    <dbReference type="NCBI Taxonomy" id="98765"/>
    <lineage>
        <taxon>Eukaryota</taxon>
        <taxon>Fungi</taxon>
        <taxon>Dikarya</taxon>
        <taxon>Basidiomycota</taxon>
        <taxon>Agaricomycotina</taxon>
        <taxon>Agaricomycetes</taxon>
        <taxon>Polyporales</taxon>
        <taxon>Meruliaceae</taxon>
        <taxon>Hermanssonia</taxon>
    </lineage>
</organism>
<evidence type="ECO:0000313" key="2">
    <source>
        <dbReference type="EMBL" id="PSR71307.1"/>
    </source>
</evidence>
<protein>
    <submittedName>
        <fullName evidence="2">Uncharacterized protein</fullName>
    </submittedName>
</protein>
<reference evidence="2 3" key="1">
    <citation type="submission" date="2018-02" db="EMBL/GenBank/DDBJ databases">
        <title>Genome sequence of the basidiomycete white-rot fungus Phlebia centrifuga.</title>
        <authorList>
            <person name="Granchi Z."/>
            <person name="Peng M."/>
            <person name="de Vries R.P."/>
            <person name="Hilden K."/>
            <person name="Makela M.R."/>
            <person name="Grigoriev I."/>
            <person name="Riley R."/>
        </authorList>
    </citation>
    <scope>NUCLEOTIDE SEQUENCE [LARGE SCALE GENOMIC DNA]</scope>
    <source>
        <strain evidence="2 3">FBCC195</strain>
    </source>
</reference>
<keyword evidence="3" id="KW-1185">Reference proteome</keyword>
<evidence type="ECO:0000313" key="3">
    <source>
        <dbReference type="Proteomes" id="UP000186601"/>
    </source>
</evidence>
<evidence type="ECO:0000256" key="1">
    <source>
        <dbReference type="SAM" id="MobiDB-lite"/>
    </source>
</evidence>
<comment type="caution">
    <text evidence="2">The sequence shown here is derived from an EMBL/GenBank/DDBJ whole genome shotgun (WGS) entry which is preliminary data.</text>
</comment>
<accession>A0A2R6NFZ4</accession>
<feature type="compositionally biased region" description="Acidic residues" evidence="1">
    <location>
        <begin position="60"/>
        <end position="72"/>
    </location>
</feature>
<dbReference type="AlphaFoldDB" id="A0A2R6NFZ4"/>
<feature type="region of interest" description="Disordered" evidence="1">
    <location>
        <begin position="29"/>
        <end position="78"/>
    </location>
</feature>
<feature type="compositionally biased region" description="Pro residues" evidence="1">
    <location>
        <begin position="35"/>
        <end position="52"/>
    </location>
</feature>